<accession>A0A1I3CZT9</accession>
<dbReference type="InterPro" id="IPR032675">
    <property type="entry name" value="LRR_dom_sf"/>
</dbReference>
<dbReference type="Proteomes" id="UP000199518">
    <property type="component" value="Unassembled WGS sequence"/>
</dbReference>
<dbReference type="SUPFAM" id="SSF52058">
    <property type="entry name" value="L domain-like"/>
    <property type="match status" value="1"/>
</dbReference>
<dbReference type="EMBL" id="FOQD01000003">
    <property type="protein sequence ID" value="SFH79977.1"/>
    <property type="molecule type" value="Genomic_DNA"/>
</dbReference>
<evidence type="ECO:0000313" key="4">
    <source>
        <dbReference type="Proteomes" id="UP000199518"/>
    </source>
</evidence>
<protein>
    <submittedName>
        <fullName evidence="3">Internalin A</fullName>
    </submittedName>
</protein>
<evidence type="ECO:0000256" key="1">
    <source>
        <dbReference type="ARBA" id="ARBA00022614"/>
    </source>
</evidence>
<gene>
    <name evidence="3" type="ORF">SAMN05421753_10332</name>
</gene>
<dbReference type="STRING" id="1576369.SAMN05421753_10332"/>
<proteinExistence type="predicted"/>
<dbReference type="AlphaFoldDB" id="A0A1I3CZT9"/>
<name>A0A1I3CZT9_9PLAN</name>
<sequence length="350" mass="37735">MSKSGVSWRVLICFSGWCGVCLTGCDSKPTASTSPADDAGLIPVSQESQTASPTRMIPADEMRKQLGANSEAQFERSGPAYIAASLSKSGATTLEPLRGQPLKMLDLTQTKISDLTPLEGMPLEKLAMIGCPVANLKPLAGMPLVLLDASETQVSDIAPVATLSKLRELYLEKAKVGDLSPLAGVELDKLWLNFCPVEDLTPLKGKHLTELNLCNTPIRSLDVIPTMEIGTLWLRETPVTDISPLVSQKLVSLDLQGTGVKDLSPLREMKTLERLNIAGSDVTDLTPLAGLQLSRLVFSPEKITTGLEVVRGMKSLRQLDTSFEGTAPAKTPSEFWELYDSGKFKPETTP</sequence>
<reference evidence="4" key="1">
    <citation type="submission" date="2016-10" db="EMBL/GenBank/DDBJ databases">
        <authorList>
            <person name="Varghese N."/>
            <person name="Submissions S."/>
        </authorList>
    </citation>
    <scope>NUCLEOTIDE SEQUENCE [LARGE SCALE GENOMIC DNA]</scope>
    <source>
        <strain evidence="4">DSM 26348</strain>
    </source>
</reference>
<organism evidence="3 4">
    <name type="scientific">Planctomicrobium piriforme</name>
    <dbReference type="NCBI Taxonomy" id="1576369"/>
    <lineage>
        <taxon>Bacteria</taxon>
        <taxon>Pseudomonadati</taxon>
        <taxon>Planctomycetota</taxon>
        <taxon>Planctomycetia</taxon>
        <taxon>Planctomycetales</taxon>
        <taxon>Planctomycetaceae</taxon>
        <taxon>Planctomicrobium</taxon>
    </lineage>
</organism>
<evidence type="ECO:0000256" key="2">
    <source>
        <dbReference type="ARBA" id="ARBA00022737"/>
    </source>
</evidence>
<dbReference type="RefSeq" id="WP_092048068.1">
    <property type="nucleotide sequence ID" value="NZ_FOQD01000003.1"/>
</dbReference>
<dbReference type="OrthoDB" id="210921at2"/>
<dbReference type="Gene3D" id="3.80.10.10">
    <property type="entry name" value="Ribonuclease Inhibitor"/>
    <property type="match status" value="2"/>
</dbReference>
<keyword evidence="1" id="KW-0433">Leucine-rich repeat</keyword>
<dbReference type="PANTHER" id="PTHR18849">
    <property type="entry name" value="LEUCINE RICH REPEAT PROTEIN"/>
    <property type="match status" value="1"/>
</dbReference>
<evidence type="ECO:0000313" key="3">
    <source>
        <dbReference type="EMBL" id="SFH79977.1"/>
    </source>
</evidence>
<keyword evidence="2" id="KW-0677">Repeat</keyword>
<keyword evidence="4" id="KW-1185">Reference proteome</keyword>
<dbReference type="PANTHER" id="PTHR18849:SF0">
    <property type="entry name" value="CILIA- AND FLAGELLA-ASSOCIATED PROTEIN 410-RELATED"/>
    <property type="match status" value="1"/>
</dbReference>